<sequence length="212" mass="23334">MKKLVFALALITANLAAYAQPRAYDQVSIEADYGFNGSTHNNQTITGINHFGIGFRYMIDDTWGVKFDYANDRFRLDGNGDEGTDYNRFSLQGVYNLGRTLDIPWNTMDRLNLLLHAGLGYAAITSKMSAGIDNVGHAVAGLTPQIYISEAIAIHIDASYILNFSQHFNFDGSYPPGRILSGDWSGFSAGMFTASAGLTFYIGKSKSKADWR</sequence>
<dbReference type="SUPFAM" id="SSF56935">
    <property type="entry name" value="Porins"/>
    <property type="match status" value="1"/>
</dbReference>
<proteinExistence type="predicted"/>
<organism evidence="2 3">
    <name type="scientific">Flavobacterium cyanobacteriorum</name>
    <dbReference type="NCBI Taxonomy" id="2022802"/>
    <lineage>
        <taxon>Bacteria</taxon>
        <taxon>Pseudomonadati</taxon>
        <taxon>Bacteroidota</taxon>
        <taxon>Flavobacteriia</taxon>
        <taxon>Flavobacteriales</taxon>
        <taxon>Flavobacteriaceae</taxon>
        <taxon>Flavobacterium</taxon>
    </lineage>
</organism>
<evidence type="ECO:0008006" key="4">
    <source>
        <dbReference type="Google" id="ProtNLM"/>
    </source>
</evidence>
<feature type="signal peptide" evidence="1">
    <location>
        <begin position="1"/>
        <end position="19"/>
    </location>
</feature>
<comment type="caution">
    <text evidence="2">The sequence shown here is derived from an EMBL/GenBank/DDBJ whole genome shotgun (WGS) entry which is preliminary data.</text>
</comment>
<reference evidence="2 3" key="1">
    <citation type="submission" date="2017-07" db="EMBL/GenBank/DDBJ databases">
        <title>Flavobacterium cyanobacteriorum sp. nov., isolated from cyanobacterial aggregates in a eutrophic lake.</title>
        <authorList>
            <person name="Cai H."/>
        </authorList>
    </citation>
    <scope>NUCLEOTIDE SEQUENCE [LARGE SCALE GENOMIC DNA]</scope>
    <source>
        <strain evidence="2 3">TH021</strain>
    </source>
</reference>
<dbReference type="AlphaFoldDB" id="A0A255Z9B5"/>
<dbReference type="RefSeq" id="WP_094413971.1">
    <property type="nucleotide sequence ID" value="NZ_NOXV01000241.1"/>
</dbReference>
<name>A0A255Z9B5_9FLAO</name>
<dbReference type="OrthoDB" id="1339830at2"/>
<feature type="chain" id="PRO_5013350251" description="Outer membrane protein beta-barrel domain-containing protein" evidence="1">
    <location>
        <begin position="20"/>
        <end position="212"/>
    </location>
</feature>
<evidence type="ECO:0000313" key="2">
    <source>
        <dbReference type="EMBL" id="OYQ38036.1"/>
    </source>
</evidence>
<dbReference type="Proteomes" id="UP000216605">
    <property type="component" value="Unassembled WGS sequence"/>
</dbReference>
<protein>
    <recommendedName>
        <fullName evidence="4">Outer membrane protein beta-barrel domain-containing protein</fullName>
    </recommendedName>
</protein>
<evidence type="ECO:0000256" key="1">
    <source>
        <dbReference type="SAM" id="SignalP"/>
    </source>
</evidence>
<accession>A0A255Z9B5</accession>
<gene>
    <name evidence="2" type="ORF">CHU92_06965</name>
</gene>
<keyword evidence="1" id="KW-0732">Signal</keyword>
<dbReference type="EMBL" id="NOXV01000241">
    <property type="protein sequence ID" value="OYQ38036.1"/>
    <property type="molecule type" value="Genomic_DNA"/>
</dbReference>
<evidence type="ECO:0000313" key="3">
    <source>
        <dbReference type="Proteomes" id="UP000216605"/>
    </source>
</evidence>
<keyword evidence="3" id="KW-1185">Reference proteome</keyword>
<dbReference type="Gene3D" id="2.40.160.20">
    <property type="match status" value="1"/>
</dbReference>